<sequence length="930" mass="101363">MAAVANGALTPPVISESSVSSTLATKRKRSPSSAQALPNGDHVEEETQILPDPKLPSRLLEDIGTVLRNIDTSPSILERPLRTSRGRSPSREPSSKKTKLSETDPRSIISKLLTGAYFSLEDLTKDVEEASSAVLASVQEKENMPNGIAHKSVEYTTDKSLLAKVLAFKKVTAEIVAREEQRKRFKTQNNPETKAGMDGVAKVEINGIVNGLSKISVLDGSGNGRAVLTLYANAQGPKQLFSSLQRPQSVRKRTSSSSESTLDSSIKVVLPLDDSTFPNMICSSTILPFQDSAQTKDQKKIPTLGELFPPPPGLAPLHPPRPAKQSSTRGSTIIWGATESNPKSNRKSVSTYSTQKLTVGQSLGYSGVDIPQEPTSPAAKRKQRDRALSTGEVHPPPSEAAIASLQQAKTDALFRSVYSSFAPCRDNSVAVVPEETKNRMWWHKIGHKKFQEPWTVDPALLEPEEANNGMPNADPVDEVEAFEEAVNNFVPEDDIAAQEYERFTREKEVHEILQEISEMLETLSSFQRIRNASLASNIRNQTTQSSSTSLMGSPTTPSSAELDHYNLLKSQLSLMISMLPPYAVAKLNGDQLADLNISRNIVIETNNYEGMMEEDQASRNAKTVALNAPVSGSSTARTVSGNPAPPAHYPNASPAFTRPIPTPLSRQGPQSYYPQQQPPSRSPAVNYSRPPTGASTYQSQPAFPPQRQGYGQPPYNQPAPRPQYNPPNPQQFYQRPPTQGYGVGQQYYQPSPHSQPPSRGYQQGPSPAYGQRPPSTPGVYGYGASPSPHPPAVSPVKQAAANYSAHQYNQSRPTYPTPNPGQPRPQYYPQPPSQSTPQSNTPVGIQPQPGPAIPTAPINHNGPTTPQPPNGQDFEGVLVTYLFDDGKYDWDSSSVPELGMHFVWRLQNFCGRVGWASVEGDQKYYNAVKP</sequence>
<feature type="compositionally biased region" description="Low complexity" evidence="1">
    <location>
        <begin position="255"/>
        <end position="264"/>
    </location>
</feature>
<feature type="region of interest" description="Disordered" evidence="1">
    <location>
        <begin position="293"/>
        <end position="329"/>
    </location>
</feature>
<dbReference type="InterPro" id="IPR056687">
    <property type="entry name" value="DUF7785"/>
</dbReference>
<proteinExistence type="predicted"/>
<dbReference type="Pfam" id="PF25009">
    <property type="entry name" value="DUF7785"/>
    <property type="match status" value="1"/>
</dbReference>
<feature type="compositionally biased region" description="Polar residues" evidence="1">
    <location>
        <begin position="15"/>
        <end position="24"/>
    </location>
</feature>
<feature type="compositionally biased region" description="Low complexity" evidence="1">
    <location>
        <begin position="665"/>
        <end position="675"/>
    </location>
</feature>
<name>A0A9P4S446_9PEZI</name>
<evidence type="ECO:0000313" key="5">
    <source>
        <dbReference type="Proteomes" id="UP000799429"/>
    </source>
</evidence>
<evidence type="ECO:0000313" key="4">
    <source>
        <dbReference type="EMBL" id="KAF2835898.1"/>
    </source>
</evidence>
<feature type="compositionally biased region" description="Polar residues" evidence="1">
    <location>
        <begin position="804"/>
        <end position="814"/>
    </location>
</feature>
<comment type="caution">
    <text evidence="4">The sequence shown here is derived from an EMBL/GenBank/DDBJ whole genome shotgun (WGS) entry which is preliminary data.</text>
</comment>
<feature type="domain" description="DUF7785" evidence="2">
    <location>
        <begin position="506"/>
        <end position="603"/>
    </location>
</feature>
<feature type="compositionally biased region" description="Low complexity" evidence="1">
    <location>
        <begin position="730"/>
        <end position="758"/>
    </location>
</feature>
<feature type="region of interest" description="Disordered" evidence="1">
    <location>
        <begin position="627"/>
        <end position="870"/>
    </location>
</feature>
<feature type="region of interest" description="Disordered" evidence="1">
    <location>
        <begin position="363"/>
        <end position="397"/>
    </location>
</feature>
<feature type="compositionally biased region" description="Basic and acidic residues" evidence="1">
    <location>
        <begin position="89"/>
        <end position="104"/>
    </location>
</feature>
<evidence type="ECO:0000256" key="1">
    <source>
        <dbReference type="SAM" id="MobiDB-lite"/>
    </source>
</evidence>
<feature type="compositionally biased region" description="Polar residues" evidence="1">
    <location>
        <begin position="630"/>
        <end position="641"/>
    </location>
</feature>
<evidence type="ECO:0000259" key="2">
    <source>
        <dbReference type="Pfam" id="PF25009"/>
    </source>
</evidence>
<dbReference type="OrthoDB" id="5354458at2759"/>
<dbReference type="Pfam" id="PF25289">
    <property type="entry name" value="DUF7877"/>
    <property type="match status" value="1"/>
</dbReference>
<feature type="compositionally biased region" description="Pro residues" evidence="1">
    <location>
        <begin position="715"/>
        <end position="729"/>
    </location>
</feature>
<feature type="domain" description="DUF7877" evidence="3">
    <location>
        <begin position="58"/>
        <end position="173"/>
    </location>
</feature>
<feature type="compositionally biased region" description="Pro residues" evidence="1">
    <location>
        <begin position="815"/>
        <end position="834"/>
    </location>
</feature>
<feature type="region of interest" description="Disordered" evidence="1">
    <location>
        <begin position="77"/>
        <end position="104"/>
    </location>
</feature>
<organism evidence="4 5">
    <name type="scientific">Patellaria atrata CBS 101060</name>
    <dbReference type="NCBI Taxonomy" id="1346257"/>
    <lineage>
        <taxon>Eukaryota</taxon>
        <taxon>Fungi</taxon>
        <taxon>Dikarya</taxon>
        <taxon>Ascomycota</taxon>
        <taxon>Pezizomycotina</taxon>
        <taxon>Dothideomycetes</taxon>
        <taxon>Dothideomycetes incertae sedis</taxon>
        <taxon>Patellariales</taxon>
        <taxon>Patellariaceae</taxon>
        <taxon>Patellaria</taxon>
    </lineage>
</organism>
<gene>
    <name evidence="4" type="ORF">M501DRAFT_1034190</name>
</gene>
<dbReference type="Proteomes" id="UP000799429">
    <property type="component" value="Unassembled WGS sequence"/>
</dbReference>
<reference evidence="4" key="1">
    <citation type="journal article" date="2020" name="Stud. Mycol.">
        <title>101 Dothideomycetes genomes: a test case for predicting lifestyles and emergence of pathogens.</title>
        <authorList>
            <person name="Haridas S."/>
            <person name="Albert R."/>
            <person name="Binder M."/>
            <person name="Bloem J."/>
            <person name="Labutti K."/>
            <person name="Salamov A."/>
            <person name="Andreopoulos B."/>
            <person name="Baker S."/>
            <person name="Barry K."/>
            <person name="Bills G."/>
            <person name="Bluhm B."/>
            <person name="Cannon C."/>
            <person name="Castanera R."/>
            <person name="Culley D."/>
            <person name="Daum C."/>
            <person name="Ezra D."/>
            <person name="Gonzalez J."/>
            <person name="Henrissat B."/>
            <person name="Kuo A."/>
            <person name="Liang C."/>
            <person name="Lipzen A."/>
            <person name="Lutzoni F."/>
            <person name="Magnuson J."/>
            <person name="Mondo S."/>
            <person name="Nolan M."/>
            <person name="Ohm R."/>
            <person name="Pangilinan J."/>
            <person name="Park H.-J."/>
            <person name="Ramirez L."/>
            <person name="Alfaro M."/>
            <person name="Sun H."/>
            <person name="Tritt A."/>
            <person name="Yoshinaga Y."/>
            <person name="Zwiers L.-H."/>
            <person name="Turgeon B."/>
            <person name="Goodwin S."/>
            <person name="Spatafora J."/>
            <person name="Crous P."/>
            <person name="Grigoriev I."/>
        </authorList>
    </citation>
    <scope>NUCLEOTIDE SEQUENCE</scope>
    <source>
        <strain evidence="4">CBS 101060</strain>
    </source>
</reference>
<dbReference type="EMBL" id="MU006106">
    <property type="protein sequence ID" value="KAF2835898.1"/>
    <property type="molecule type" value="Genomic_DNA"/>
</dbReference>
<keyword evidence="5" id="KW-1185">Reference proteome</keyword>
<feature type="region of interest" description="Disordered" evidence="1">
    <location>
        <begin position="242"/>
        <end position="264"/>
    </location>
</feature>
<evidence type="ECO:0000259" key="3">
    <source>
        <dbReference type="Pfam" id="PF25289"/>
    </source>
</evidence>
<accession>A0A9P4S446</accession>
<dbReference type="AlphaFoldDB" id="A0A9P4S446"/>
<protein>
    <submittedName>
        <fullName evidence="4">Uncharacterized protein</fullName>
    </submittedName>
</protein>
<feature type="region of interest" description="Disordered" evidence="1">
    <location>
        <begin position="1"/>
        <end position="56"/>
    </location>
</feature>
<feature type="compositionally biased region" description="Pro residues" evidence="1">
    <location>
        <begin position="308"/>
        <end position="322"/>
    </location>
</feature>
<dbReference type="InterPro" id="IPR057199">
    <property type="entry name" value="DUF7877"/>
</dbReference>
<feature type="compositionally biased region" description="Low complexity" evidence="1">
    <location>
        <begin position="705"/>
        <end position="714"/>
    </location>
</feature>